<organism evidence="3 4">
    <name type="scientific">Aporhodopirellula rubra</name>
    <dbReference type="NCBI Taxonomy" id="980271"/>
    <lineage>
        <taxon>Bacteria</taxon>
        <taxon>Pseudomonadati</taxon>
        <taxon>Planctomycetota</taxon>
        <taxon>Planctomycetia</taxon>
        <taxon>Pirellulales</taxon>
        <taxon>Pirellulaceae</taxon>
        <taxon>Aporhodopirellula</taxon>
    </lineage>
</organism>
<accession>A0A7W5H9K0</accession>
<comment type="caution">
    <text evidence="3">The sequence shown here is derived from an EMBL/GenBank/DDBJ whole genome shotgun (WGS) entry which is preliminary data.</text>
</comment>
<proteinExistence type="predicted"/>
<dbReference type="EMBL" id="JACHXU010000033">
    <property type="protein sequence ID" value="MBB3210190.1"/>
    <property type="molecule type" value="Genomic_DNA"/>
</dbReference>
<dbReference type="Proteomes" id="UP000536179">
    <property type="component" value="Unassembled WGS sequence"/>
</dbReference>
<keyword evidence="3" id="KW-0378">Hydrolase</keyword>
<dbReference type="GO" id="GO:0016787">
    <property type="term" value="F:hydrolase activity"/>
    <property type="evidence" value="ECO:0007669"/>
    <property type="project" value="UniProtKB-KW"/>
</dbReference>
<feature type="region of interest" description="Disordered" evidence="1">
    <location>
        <begin position="45"/>
        <end position="78"/>
    </location>
</feature>
<evidence type="ECO:0000313" key="4">
    <source>
        <dbReference type="Proteomes" id="UP000536179"/>
    </source>
</evidence>
<keyword evidence="4" id="KW-1185">Reference proteome</keyword>
<dbReference type="SUPFAM" id="SSF53474">
    <property type="entry name" value="alpha/beta-Hydrolases"/>
    <property type="match status" value="1"/>
</dbReference>
<gene>
    <name evidence="3" type="ORF">FHS27_006036</name>
</gene>
<dbReference type="InterPro" id="IPR029058">
    <property type="entry name" value="AB_hydrolase_fold"/>
</dbReference>
<keyword evidence="2" id="KW-0732">Signal</keyword>
<sequence length="391" mass="42986">MPTLRPFGLLPVLCFSFAGATLASGQTFSSGPSIVQFDVVESGDVQSGEGADDSLQAVDQPSVDDEVSPEPSGIEPAVSTDLPEEVIEQRLQATPTAEFDARANDEIWLVSSRHLRSRGGSVEHLDVRRRVDGSRWQSESPHSLLGSDPTGWNRPVVIFVHGNRWDLNTAIRRGLQGYDQTIVPWDEAPSIRYVIWTWPADEIPGPIRDVRVKASKADQHSFHLARFLNGISPQTPISLMGFSYGGRVALGALHLMGGGRVDGCGLETTTGMTPAGYPSHRVNLTLVVPAIRNSCLIGTRSKAYSQINHLFLVYNSRDKYLGLFKFTRFSGKTPALGYTGICGLNRLADHPYRVDQFNASRAVGAEHSFLEYISDHRVEARLRNHLLTPTR</sequence>
<feature type="signal peptide" evidence="2">
    <location>
        <begin position="1"/>
        <end position="23"/>
    </location>
</feature>
<dbReference type="AlphaFoldDB" id="A0A7W5H9K0"/>
<evidence type="ECO:0000256" key="1">
    <source>
        <dbReference type="SAM" id="MobiDB-lite"/>
    </source>
</evidence>
<evidence type="ECO:0000313" key="3">
    <source>
        <dbReference type="EMBL" id="MBB3210190.1"/>
    </source>
</evidence>
<protein>
    <submittedName>
        <fullName evidence="3">Dienelactone hydrolase</fullName>
    </submittedName>
</protein>
<dbReference type="RefSeq" id="WP_221225455.1">
    <property type="nucleotide sequence ID" value="NZ_JACHXU010000033.1"/>
</dbReference>
<evidence type="ECO:0000256" key="2">
    <source>
        <dbReference type="SAM" id="SignalP"/>
    </source>
</evidence>
<feature type="chain" id="PRO_5031022013" evidence="2">
    <location>
        <begin position="24"/>
        <end position="391"/>
    </location>
</feature>
<reference evidence="3 4" key="1">
    <citation type="submission" date="2020-08" db="EMBL/GenBank/DDBJ databases">
        <title>Genomic Encyclopedia of Type Strains, Phase III (KMG-III): the genomes of soil and plant-associated and newly described type strains.</title>
        <authorList>
            <person name="Whitman W."/>
        </authorList>
    </citation>
    <scope>NUCLEOTIDE SEQUENCE [LARGE SCALE GENOMIC DNA]</scope>
    <source>
        <strain evidence="3 4">CECT 8075</strain>
    </source>
</reference>
<name>A0A7W5H9K0_9BACT</name>